<keyword evidence="1 8" id="KW-1003">Cell membrane</keyword>
<dbReference type="PANTHER" id="PTHR37485:SF1">
    <property type="entry name" value="CELL DIVISION PROTEIN FTSB"/>
    <property type="match status" value="1"/>
</dbReference>
<dbReference type="STRING" id="634113.AUT07_00516"/>
<dbReference type="AlphaFoldDB" id="A0A0X9W3H7"/>
<comment type="function">
    <text evidence="8">Essential cell division protein. May link together the upstream cell division proteins, which are predominantly cytoplasmic, with the downstream cell division proteins, which are predominantly periplasmic.</text>
</comment>
<dbReference type="KEGG" id="asy:AUT07_00516"/>
<dbReference type="GO" id="GO:0005886">
    <property type="term" value="C:plasma membrane"/>
    <property type="evidence" value="ECO:0007669"/>
    <property type="project" value="UniProtKB-SubCell"/>
</dbReference>
<evidence type="ECO:0000313" key="9">
    <source>
        <dbReference type="EMBL" id="AMA65074.1"/>
    </source>
</evidence>
<keyword evidence="2 8" id="KW-0132">Cell division</keyword>
<keyword evidence="8" id="KW-0997">Cell inner membrane</keyword>
<proteinExistence type="inferred from homology"/>
<feature type="topological domain" description="Periplasmic" evidence="8">
    <location>
        <begin position="22"/>
        <end position="97"/>
    </location>
</feature>
<comment type="subunit">
    <text evidence="8">Part of a complex composed of FtsB, FtsL and FtsQ.</text>
</comment>
<evidence type="ECO:0000256" key="1">
    <source>
        <dbReference type="ARBA" id="ARBA00022475"/>
    </source>
</evidence>
<sequence>MRNLSLLLLVVFFLLQHSLWFGKNGIFDYLKIKNELTVLEILNLTFKLRNERLFNEINDLIVGWESIEERARTELGMIKLGESCYHIVQKKSFSNNK</sequence>
<feature type="topological domain" description="Cytoplasmic" evidence="8">
    <location>
        <begin position="1"/>
        <end position="3"/>
    </location>
</feature>
<dbReference type="Proteomes" id="UP000069926">
    <property type="component" value="Chromosome"/>
</dbReference>
<evidence type="ECO:0000256" key="8">
    <source>
        <dbReference type="HAMAP-Rule" id="MF_00599"/>
    </source>
</evidence>
<evidence type="ECO:0000256" key="5">
    <source>
        <dbReference type="ARBA" id="ARBA00023054"/>
    </source>
</evidence>
<keyword evidence="5" id="KW-0175">Coiled coil</keyword>
<evidence type="ECO:0000256" key="2">
    <source>
        <dbReference type="ARBA" id="ARBA00022618"/>
    </source>
</evidence>
<dbReference type="InterPro" id="IPR007060">
    <property type="entry name" value="FtsL/DivIC"/>
</dbReference>
<gene>
    <name evidence="8 9" type="primary">ftsB</name>
    <name evidence="9" type="ORF">AUT07_00516</name>
</gene>
<dbReference type="OrthoDB" id="7061211at2"/>
<dbReference type="EMBL" id="CP013920">
    <property type="protein sequence ID" value="AMA65074.1"/>
    <property type="molecule type" value="Genomic_DNA"/>
</dbReference>
<protein>
    <recommendedName>
        <fullName evidence="8">Cell division protein FtsB</fullName>
    </recommendedName>
</protein>
<dbReference type="InterPro" id="IPR023081">
    <property type="entry name" value="Cell_div_FtsB"/>
</dbReference>
<dbReference type="PATRIC" id="fig|634113.3.peg.487"/>
<dbReference type="PANTHER" id="PTHR37485">
    <property type="entry name" value="CELL DIVISION PROTEIN FTSB"/>
    <property type="match status" value="1"/>
</dbReference>
<dbReference type="GO" id="GO:0043093">
    <property type="term" value="P:FtsZ-dependent cytokinesis"/>
    <property type="evidence" value="ECO:0007669"/>
    <property type="project" value="UniProtKB-UniRule"/>
</dbReference>
<name>A0A0X9W3H7_9GAMM</name>
<keyword evidence="6 8" id="KW-0472">Membrane</keyword>
<dbReference type="RefSeq" id="WP_066283764.1">
    <property type="nucleotide sequence ID" value="NZ_CP013920.1"/>
</dbReference>
<dbReference type="GO" id="GO:0032153">
    <property type="term" value="C:cell division site"/>
    <property type="evidence" value="ECO:0007669"/>
    <property type="project" value="UniProtKB-UniRule"/>
</dbReference>
<reference evidence="9 10" key="1">
    <citation type="submission" date="2016-01" db="EMBL/GenBank/DDBJ databases">
        <title>Genome sequence of Ca. Arsenophonus lipopteni, the exclusive symbiont of a blood sucking fly Lipoptena cervi (Diptera: Hippoboscidae).</title>
        <authorList>
            <person name="Novakova E."/>
            <person name="Hypsa V."/>
            <person name="Nguyen P."/>
            <person name="Husnik F."/>
            <person name="Darby A.C."/>
        </authorList>
    </citation>
    <scope>NUCLEOTIDE SEQUENCE [LARGE SCALE GENOMIC DNA]</scope>
    <source>
        <strain evidence="9 10">CB</strain>
    </source>
</reference>
<organism evidence="9 10">
    <name type="scientific">Candidatus Arsenophonus lipoptenae</name>
    <dbReference type="NCBI Taxonomy" id="634113"/>
    <lineage>
        <taxon>Bacteria</taxon>
        <taxon>Pseudomonadati</taxon>
        <taxon>Pseudomonadota</taxon>
        <taxon>Gammaproteobacteria</taxon>
        <taxon>Enterobacterales</taxon>
        <taxon>Morganellaceae</taxon>
        <taxon>Arsenophonus</taxon>
    </lineage>
</organism>
<comment type="similarity">
    <text evidence="8">Belongs to the FtsB family.</text>
</comment>
<accession>A0A0X9W3H7</accession>
<dbReference type="Pfam" id="PF04977">
    <property type="entry name" value="DivIC"/>
    <property type="match status" value="1"/>
</dbReference>
<dbReference type="HAMAP" id="MF_00599">
    <property type="entry name" value="FtsB"/>
    <property type="match status" value="1"/>
</dbReference>
<keyword evidence="7 8" id="KW-0131">Cell cycle</keyword>
<keyword evidence="10" id="KW-1185">Reference proteome</keyword>
<keyword evidence="4 8" id="KW-1133">Transmembrane helix</keyword>
<evidence type="ECO:0000256" key="3">
    <source>
        <dbReference type="ARBA" id="ARBA00022692"/>
    </source>
</evidence>
<comment type="subcellular location">
    <subcellularLocation>
        <location evidence="8">Cell inner membrane</location>
        <topology evidence="8">Single-pass type II membrane protein</topology>
    </subcellularLocation>
    <text evidence="8">Localizes to the division septum.</text>
</comment>
<evidence type="ECO:0000313" key="10">
    <source>
        <dbReference type="Proteomes" id="UP000069926"/>
    </source>
</evidence>
<keyword evidence="3 8" id="KW-0812">Transmembrane</keyword>
<dbReference type="GO" id="GO:0030428">
    <property type="term" value="C:cell septum"/>
    <property type="evidence" value="ECO:0007669"/>
    <property type="project" value="TreeGrafter"/>
</dbReference>
<dbReference type="NCBIfam" id="NF002058">
    <property type="entry name" value="PRK00888.1"/>
    <property type="match status" value="1"/>
</dbReference>
<evidence type="ECO:0000256" key="4">
    <source>
        <dbReference type="ARBA" id="ARBA00022989"/>
    </source>
</evidence>
<evidence type="ECO:0000256" key="6">
    <source>
        <dbReference type="ARBA" id="ARBA00023136"/>
    </source>
</evidence>
<evidence type="ECO:0000256" key="7">
    <source>
        <dbReference type="ARBA" id="ARBA00023306"/>
    </source>
</evidence>